<dbReference type="STRING" id="1097556.R4X9W2"/>
<proteinExistence type="inferred from homology"/>
<dbReference type="FunFam" id="3.30.56.10:FF:000004">
    <property type="entry name" value="Phenylalanyl-tRNA synthetase, beta subunit"/>
    <property type="match status" value="1"/>
</dbReference>
<dbReference type="GO" id="GO:0000287">
    <property type="term" value="F:magnesium ion binding"/>
    <property type="evidence" value="ECO:0007669"/>
    <property type="project" value="InterPro"/>
</dbReference>
<dbReference type="InterPro" id="IPR004531">
    <property type="entry name" value="Phe-tRNA-synth_IIc_bsu_arc_euk"/>
</dbReference>
<evidence type="ECO:0000256" key="10">
    <source>
        <dbReference type="ARBA" id="ARBA00022840"/>
    </source>
</evidence>
<dbReference type="InterPro" id="IPR009061">
    <property type="entry name" value="DNA-bd_dom_put_sf"/>
</dbReference>
<feature type="domain" description="B5" evidence="16">
    <location>
        <begin position="297"/>
        <end position="373"/>
    </location>
</feature>
<keyword evidence="9" id="KW-0547">Nucleotide-binding</keyword>
<dbReference type="EC" id="6.1.1.20" evidence="5"/>
<dbReference type="InterPro" id="IPR045060">
    <property type="entry name" value="Phe-tRNA-ligase_IIc_bsu"/>
</dbReference>
<dbReference type="Gene3D" id="3.30.56.10">
    <property type="match status" value="2"/>
</dbReference>
<evidence type="ECO:0000256" key="11">
    <source>
        <dbReference type="ARBA" id="ARBA00022842"/>
    </source>
</evidence>
<comment type="subunit">
    <text evidence="4">Tetramer of two alpha and two beta subunits.</text>
</comment>
<dbReference type="GO" id="GO:0006432">
    <property type="term" value="P:phenylalanyl-tRNA aminoacylation"/>
    <property type="evidence" value="ECO:0007669"/>
    <property type="project" value="InterPro"/>
</dbReference>
<evidence type="ECO:0000256" key="2">
    <source>
        <dbReference type="ARBA" id="ARBA00004496"/>
    </source>
</evidence>
<evidence type="ECO:0000256" key="9">
    <source>
        <dbReference type="ARBA" id="ARBA00022741"/>
    </source>
</evidence>
<evidence type="ECO:0000256" key="3">
    <source>
        <dbReference type="ARBA" id="ARBA00007438"/>
    </source>
</evidence>
<dbReference type="VEuPathDB" id="FungiDB:TAPDE_002617"/>
<evidence type="ECO:0000256" key="14">
    <source>
        <dbReference type="ARBA" id="ARBA00033189"/>
    </source>
</evidence>
<dbReference type="Gene3D" id="3.50.40.10">
    <property type="entry name" value="Phenylalanyl-trna Synthetase, Chain B, domain 3"/>
    <property type="match status" value="1"/>
</dbReference>
<dbReference type="Gene3D" id="3.30.930.10">
    <property type="entry name" value="Bira Bifunctional Protein, Domain 2"/>
    <property type="match status" value="1"/>
</dbReference>
<evidence type="ECO:0000256" key="4">
    <source>
        <dbReference type="ARBA" id="ARBA00011209"/>
    </source>
</evidence>
<evidence type="ECO:0000256" key="8">
    <source>
        <dbReference type="ARBA" id="ARBA00022723"/>
    </source>
</evidence>
<comment type="cofactor">
    <cofactor evidence="1">
        <name>Mg(2+)</name>
        <dbReference type="ChEBI" id="CHEBI:18420"/>
    </cofactor>
</comment>
<dbReference type="GO" id="GO:0009328">
    <property type="term" value="C:phenylalanine-tRNA ligase complex"/>
    <property type="evidence" value="ECO:0007669"/>
    <property type="project" value="TreeGrafter"/>
</dbReference>
<dbReference type="OrthoDB" id="1698572at2759"/>
<dbReference type="InterPro" id="IPR040659">
    <property type="entry name" value="PhetRS_B1"/>
</dbReference>
<dbReference type="InterPro" id="IPR045864">
    <property type="entry name" value="aa-tRNA-synth_II/BPL/LPL"/>
</dbReference>
<evidence type="ECO:0000313" key="18">
    <source>
        <dbReference type="Proteomes" id="UP000013776"/>
    </source>
</evidence>
<evidence type="ECO:0000256" key="5">
    <source>
        <dbReference type="ARBA" id="ARBA00012814"/>
    </source>
</evidence>
<keyword evidence="13" id="KW-0030">Aminoacyl-tRNA synthetase</keyword>
<dbReference type="SUPFAM" id="SSF55681">
    <property type="entry name" value="Class II aaRS and biotin synthetases"/>
    <property type="match status" value="1"/>
</dbReference>
<evidence type="ECO:0000259" key="16">
    <source>
        <dbReference type="PROSITE" id="PS51483"/>
    </source>
</evidence>
<dbReference type="GO" id="GO:0004826">
    <property type="term" value="F:phenylalanine-tRNA ligase activity"/>
    <property type="evidence" value="ECO:0007669"/>
    <property type="project" value="UniProtKB-EC"/>
</dbReference>
<comment type="catalytic activity">
    <reaction evidence="15">
        <text>tRNA(Phe) + L-phenylalanine + ATP = L-phenylalanyl-tRNA(Phe) + AMP + diphosphate + H(+)</text>
        <dbReference type="Rhea" id="RHEA:19413"/>
        <dbReference type="Rhea" id="RHEA-COMP:9668"/>
        <dbReference type="Rhea" id="RHEA-COMP:9699"/>
        <dbReference type="ChEBI" id="CHEBI:15378"/>
        <dbReference type="ChEBI" id="CHEBI:30616"/>
        <dbReference type="ChEBI" id="CHEBI:33019"/>
        <dbReference type="ChEBI" id="CHEBI:58095"/>
        <dbReference type="ChEBI" id="CHEBI:78442"/>
        <dbReference type="ChEBI" id="CHEBI:78531"/>
        <dbReference type="ChEBI" id="CHEBI:456215"/>
        <dbReference type="EC" id="6.1.1.20"/>
    </reaction>
</comment>
<dbReference type="SMART" id="SM00874">
    <property type="entry name" value="B5"/>
    <property type="match status" value="1"/>
</dbReference>
<dbReference type="eggNOG" id="KOG2472">
    <property type="taxonomic scope" value="Eukaryota"/>
</dbReference>
<accession>R4X9W2</accession>
<evidence type="ECO:0000256" key="12">
    <source>
        <dbReference type="ARBA" id="ARBA00022917"/>
    </source>
</evidence>
<keyword evidence="18" id="KW-1185">Reference proteome</keyword>
<dbReference type="FunFam" id="3.30.930.10:FF:000059">
    <property type="entry name" value="phenylalanine--tRNA ligase beta subunit"/>
    <property type="match status" value="1"/>
</dbReference>
<gene>
    <name evidence="17" type="ORF">TAPDE_002617</name>
</gene>
<name>R4X9W2_TAPDE</name>
<dbReference type="SMART" id="SM00873">
    <property type="entry name" value="B3_4"/>
    <property type="match status" value="1"/>
</dbReference>
<keyword evidence="11" id="KW-0460">Magnesium</keyword>
<protein>
    <recommendedName>
        <fullName evidence="5">phenylalanine--tRNA ligase</fullName>
        <ecNumber evidence="5">6.1.1.20</ecNumber>
    </recommendedName>
    <alternativeName>
        <fullName evidence="14">Phenylalanyl-tRNA synthetase beta subunit</fullName>
    </alternativeName>
</protein>
<dbReference type="EMBL" id="CAHR02000091">
    <property type="protein sequence ID" value="CCG82588.1"/>
    <property type="molecule type" value="Genomic_DNA"/>
</dbReference>
<evidence type="ECO:0000256" key="7">
    <source>
        <dbReference type="ARBA" id="ARBA00022598"/>
    </source>
</evidence>
<dbReference type="SUPFAM" id="SSF46955">
    <property type="entry name" value="Putative DNA-binding domain"/>
    <property type="match status" value="2"/>
</dbReference>
<dbReference type="PANTHER" id="PTHR10947:SF0">
    <property type="entry name" value="PHENYLALANINE--TRNA LIGASE BETA SUBUNIT"/>
    <property type="match status" value="1"/>
</dbReference>
<evidence type="ECO:0000256" key="15">
    <source>
        <dbReference type="ARBA" id="ARBA00049255"/>
    </source>
</evidence>
<reference evidence="17 18" key="1">
    <citation type="journal article" date="2013" name="MBio">
        <title>Genome sequencing of the plant pathogen Taphrina deformans, the causal agent of peach leaf curl.</title>
        <authorList>
            <person name="Cisse O.H."/>
            <person name="Almeida J.M.G.C.F."/>
            <person name="Fonseca A."/>
            <person name="Kumar A.A."/>
            <person name="Salojaervi J."/>
            <person name="Overmyer K."/>
            <person name="Hauser P.M."/>
            <person name="Pagni M."/>
        </authorList>
    </citation>
    <scope>NUCLEOTIDE SEQUENCE [LARGE SCALE GENOMIC DNA]</scope>
    <source>
        <strain evidence="18">PYCC 5710 / ATCC 11124 / CBS 356.35 / IMI 108563 / JCM 9778 / NBRC 8474</strain>
    </source>
</reference>
<dbReference type="InterPro" id="IPR020825">
    <property type="entry name" value="Phe-tRNA_synthase-like_B3/B4"/>
</dbReference>
<dbReference type="GO" id="GO:0003723">
    <property type="term" value="F:RNA binding"/>
    <property type="evidence" value="ECO:0007669"/>
    <property type="project" value="InterPro"/>
</dbReference>
<dbReference type="InterPro" id="IPR041616">
    <property type="entry name" value="PheRS_beta_core"/>
</dbReference>
<evidence type="ECO:0000256" key="1">
    <source>
        <dbReference type="ARBA" id="ARBA00001946"/>
    </source>
</evidence>
<dbReference type="FunFam" id="3.50.40.10:FF:000002">
    <property type="entry name" value="phenylalanine--tRNA ligase beta subunit"/>
    <property type="match status" value="1"/>
</dbReference>
<dbReference type="CDD" id="cd00769">
    <property type="entry name" value="PheRS_beta_core"/>
    <property type="match status" value="1"/>
</dbReference>
<keyword evidence="8" id="KW-0479">Metal-binding</keyword>
<evidence type="ECO:0000313" key="17">
    <source>
        <dbReference type="EMBL" id="CCG82588.1"/>
    </source>
</evidence>
<dbReference type="Proteomes" id="UP000013776">
    <property type="component" value="Unassembled WGS sequence"/>
</dbReference>
<sequence>MPVVTLDKADLYERLGKKYTRDEFDQLCFEFGIELEEDSDDEPPVTVDGVPERPTIKIDIPANRYDLLCLEGIALALNIFLEKETTPNYKIVQPPDGQKHVLTIDPETSQIRPYAAAAVLRGVKFDKRRYDSFIALQDKLHANLCRARSLVAIGTHDLSTIKGPFTYEAPKPADIKFVPLNQTKEMDGNELMQFYSEHRILSKFLPLIRDSPVYPVIYDADHTVCSLPPIINSNHSKITLDTRDIFIECTATDQTKLEIVLNIVVAMFSQYAEEPFTVEAVEIKSEHNGCSRTTPSIAARKHEAEISYINSCTGLDQSAETIVKQLARMSMNAKHLGGDKVEVSVPCTRADILHQCDIMEDVAIAYGYNNLAKTVPSTATVGQPLPINKLADIIRKETAMAGFTECMPLILCSREENFAWLRKTDDSMAVSLANPKTVEYQIARTSLLPGCLKTIRENRKHALPIRVFEVSDVVFKNMQLERRAHNQRNFCAVVASNTANFETIHGLLDRVMKMVSVKLVKKSSTESGYWIEEGDDATFFPGRNAYIMLRTKQDGEGERIGVFGALHPEVMQKFDLPLAASALELNVEKLL</sequence>
<dbReference type="PROSITE" id="PS51483">
    <property type="entry name" value="B5"/>
    <property type="match status" value="1"/>
</dbReference>
<dbReference type="InterPro" id="IPR005146">
    <property type="entry name" value="B3/B4_tRNA-bd"/>
</dbReference>
<dbReference type="Pfam" id="PF03483">
    <property type="entry name" value="B3_4"/>
    <property type="match status" value="1"/>
</dbReference>
<dbReference type="GO" id="GO:0005524">
    <property type="term" value="F:ATP binding"/>
    <property type="evidence" value="ECO:0007669"/>
    <property type="project" value="UniProtKB-KW"/>
</dbReference>
<dbReference type="SUPFAM" id="SSF56037">
    <property type="entry name" value="PheT/TilS domain"/>
    <property type="match status" value="1"/>
</dbReference>
<keyword evidence="6" id="KW-0963">Cytoplasm</keyword>
<dbReference type="Pfam" id="PF18262">
    <property type="entry name" value="PhetRS_B1"/>
    <property type="match status" value="1"/>
</dbReference>
<evidence type="ECO:0000256" key="6">
    <source>
        <dbReference type="ARBA" id="ARBA00022490"/>
    </source>
</evidence>
<comment type="similarity">
    <text evidence="3">Belongs to the phenylalanyl-tRNA synthetase beta subunit family. Type 2 subfamily.</text>
</comment>
<keyword evidence="7" id="KW-0436">Ligase</keyword>
<comment type="caution">
    <text evidence="17">The sequence shown here is derived from an EMBL/GenBank/DDBJ whole genome shotgun (WGS) entry which is preliminary data.</text>
</comment>
<keyword evidence="10" id="KW-0067">ATP-binding</keyword>
<evidence type="ECO:0000256" key="13">
    <source>
        <dbReference type="ARBA" id="ARBA00023146"/>
    </source>
</evidence>
<organism evidence="17 18">
    <name type="scientific">Taphrina deformans (strain PYCC 5710 / ATCC 11124 / CBS 356.35 / IMI 108563 / JCM 9778 / NBRC 8474)</name>
    <name type="common">Peach leaf curl fungus</name>
    <name type="synonym">Lalaria deformans</name>
    <dbReference type="NCBI Taxonomy" id="1097556"/>
    <lineage>
        <taxon>Eukaryota</taxon>
        <taxon>Fungi</taxon>
        <taxon>Dikarya</taxon>
        <taxon>Ascomycota</taxon>
        <taxon>Taphrinomycotina</taxon>
        <taxon>Taphrinomycetes</taxon>
        <taxon>Taphrinales</taxon>
        <taxon>Taphrinaceae</taxon>
        <taxon>Taphrina</taxon>
    </lineage>
</organism>
<dbReference type="NCBIfam" id="TIGR00471">
    <property type="entry name" value="pheT_arch"/>
    <property type="match status" value="1"/>
</dbReference>
<dbReference type="InterPro" id="IPR005147">
    <property type="entry name" value="tRNA_synthase_B5-dom"/>
</dbReference>
<dbReference type="AlphaFoldDB" id="R4X9W2"/>
<comment type="subcellular location">
    <subcellularLocation>
        <location evidence="2">Cytoplasm</location>
    </subcellularLocation>
</comment>
<dbReference type="Pfam" id="PF03484">
    <property type="entry name" value="B5"/>
    <property type="match status" value="1"/>
</dbReference>
<dbReference type="Pfam" id="PF17759">
    <property type="entry name" value="tRNA_synthFbeta"/>
    <property type="match status" value="1"/>
</dbReference>
<dbReference type="PANTHER" id="PTHR10947">
    <property type="entry name" value="PHENYLALANYL-TRNA SYNTHETASE BETA CHAIN AND LEUCINE-RICH REPEAT-CONTAINING PROTEIN 47"/>
    <property type="match status" value="1"/>
</dbReference>
<keyword evidence="12" id="KW-0648">Protein biosynthesis</keyword>